<evidence type="ECO:0000313" key="4">
    <source>
        <dbReference type="Proteomes" id="UP000217895"/>
    </source>
</evidence>
<organism evidence="3 4">
    <name type="scientific">Leptolyngbya boryana NIES-2135</name>
    <dbReference type="NCBI Taxonomy" id="1973484"/>
    <lineage>
        <taxon>Bacteria</taxon>
        <taxon>Bacillati</taxon>
        <taxon>Cyanobacteriota</taxon>
        <taxon>Cyanophyceae</taxon>
        <taxon>Leptolyngbyales</taxon>
        <taxon>Leptolyngbyaceae</taxon>
        <taxon>Leptolyngbya group</taxon>
        <taxon>Leptolyngbya</taxon>
    </lineage>
</organism>
<dbReference type="PANTHER" id="PTHR45615:SF63">
    <property type="entry name" value="CHROMOSOME UNDETERMINED SCAFFOLD_10, WHOLE GENOME SHOTGUN SEQUENCE"/>
    <property type="match status" value="1"/>
</dbReference>
<keyword evidence="1" id="KW-0175">Coiled coil</keyword>
<feature type="domain" description="TerB-C" evidence="2">
    <location>
        <begin position="243"/>
        <end position="383"/>
    </location>
</feature>
<dbReference type="Gene3D" id="1.20.5.340">
    <property type="match status" value="1"/>
</dbReference>
<reference evidence="3 4" key="1">
    <citation type="submission" date="2017-06" db="EMBL/GenBank/DDBJ databases">
        <title>Genome sequencing of cyanobaciteial culture collection at National Institute for Environmental Studies (NIES).</title>
        <authorList>
            <person name="Hirose Y."/>
            <person name="Shimura Y."/>
            <person name="Fujisawa T."/>
            <person name="Nakamura Y."/>
            <person name="Kawachi M."/>
        </authorList>
    </citation>
    <scope>NUCLEOTIDE SEQUENCE [LARGE SCALE GENOMIC DNA]</scope>
    <source>
        <strain evidence="3 4">NIES-2135</strain>
    </source>
</reference>
<protein>
    <recommendedName>
        <fullName evidence="2">TerB-C domain-containing protein</fullName>
    </recommendedName>
</protein>
<dbReference type="InterPro" id="IPR028932">
    <property type="entry name" value="TerB-C"/>
</dbReference>
<accession>A0A1Z4JQ65</accession>
<proteinExistence type="predicted"/>
<evidence type="ECO:0000259" key="2">
    <source>
        <dbReference type="Pfam" id="PF15615"/>
    </source>
</evidence>
<sequence>MFKSRLLLSFVALSVSFCLSLLITRDFSRSLITGALTLFASLVGAAVAEGQHRQALNQRSQELTGHIRALQRKRSEAYEALVMMTQERDQISNSLNALQTQLRNLQIQSSNLWQQKEELSWNITSPQASPANQIYVLQTKLQELEQKEAELNKSLSATLSAKQRAELGLKTTQAQVNQFQAQLAEQQSQKAELTKEVNALFAQRQQLEIQVATLQPKVKELEKYRSDLTQFLESAEPKRQQVEGSSKSLQGAIENLQSQISSLQSELGQLEHQILDRRQQKELLDLELSTMRRELEPDADSQPTSEWVDFINQLPQSELEALSAIVTQPNPNAILKQIAEMNLTMPELLIDSLNERAIETVGDLIIETTANAPTVAPEYLDIIKNLLQQV</sequence>
<evidence type="ECO:0000313" key="3">
    <source>
        <dbReference type="EMBL" id="BAY58901.1"/>
    </source>
</evidence>
<feature type="coiled-coil region" evidence="1">
    <location>
        <begin position="134"/>
        <end position="210"/>
    </location>
</feature>
<feature type="coiled-coil region" evidence="1">
    <location>
        <begin position="239"/>
        <end position="273"/>
    </location>
</feature>
<evidence type="ECO:0000256" key="1">
    <source>
        <dbReference type="SAM" id="Coils"/>
    </source>
</evidence>
<keyword evidence="4" id="KW-1185">Reference proteome</keyword>
<dbReference type="Proteomes" id="UP000217895">
    <property type="component" value="Chromosome"/>
</dbReference>
<dbReference type="SUPFAM" id="SSF90257">
    <property type="entry name" value="Myosin rod fragments"/>
    <property type="match status" value="1"/>
</dbReference>
<gene>
    <name evidence="3" type="ORF">NIES2135_57760</name>
</gene>
<dbReference type="PANTHER" id="PTHR45615">
    <property type="entry name" value="MYOSIN HEAVY CHAIN, NON-MUSCLE"/>
    <property type="match status" value="1"/>
</dbReference>
<feature type="coiled-coil region" evidence="1">
    <location>
        <begin position="53"/>
        <end position="108"/>
    </location>
</feature>
<name>A0A1Z4JQ65_LEPBY</name>
<dbReference type="Pfam" id="PF15615">
    <property type="entry name" value="TerB_C"/>
    <property type="match status" value="1"/>
</dbReference>
<dbReference type="EMBL" id="AP018203">
    <property type="protein sequence ID" value="BAY58901.1"/>
    <property type="molecule type" value="Genomic_DNA"/>
</dbReference>
<dbReference type="AlphaFoldDB" id="A0A1Z4JQ65"/>